<gene>
    <name evidence="2" type="ORF">ACOC_LOCUS4805</name>
</gene>
<organism evidence="4">
    <name type="scientific">Angiostrongylus costaricensis</name>
    <name type="common">Nematode worm</name>
    <dbReference type="NCBI Taxonomy" id="334426"/>
    <lineage>
        <taxon>Eukaryota</taxon>
        <taxon>Metazoa</taxon>
        <taxon>Ecdysozoa</taxon>
        <taxon>Nematoda</taxon>
        <taxon>Chromadorea</taxon>
        <taxon>Rhabditida</taxon>
        <taxon>Rhabditina</taxon>
        <taxon>Rhabditomorpha</taxon>
        <taxon>Strongyloidea</taxon>
        <taxon>Metastrongylidae</taxon>
        <taxon>Angiostrongylus</taxon>
    </lineage>
</organism>
<name>A0A0R3PJW7_ANGCS</name>
<keyword evidence="3" id="KW-1185">Reference proteome</keyword>
<sequence>MGGVPGCRAAMQNGVFIFLAESPMLRMSPEFPSRSLAKSKPTQRPTTNLVSELRGGKSPSDPQGLPLSVVVTTWARLWSGCPRDSREPQWLMRCYHLYRFTDARTGRMEVFPLWKNEIGDY</sequence>
<evidence type="ECO:0000313" key="3">
    <source>
        <dbReference type="Proteomes" id="UP000267027"/>
    </source>
</evidence>
<proteinExistence type="predicted"/>
<dbReference type="EMBL" id="UYYA01003831">
    <property type="protein sequence ID" value="VDM56390.1"/>
    <property type="molecule type" value="Genomic_DNA"/>
</dbReference>
<dbReference type="AlphaFoldDB" id="A0A0R3PJW7"/>
<accession>A0A0R3PJW7</accession>
<dbReference type="Proteomes" id="UP000267027">
    <property type="component" value="Unassembled WGS sequence"/>
</dbReference>
<evidence type="ECO:0000313" key="2">
    <source>
        <dbReference type="EMBL" id="VDM56390.1"/>
    </source>
</evidence>
<dbReference type="WBParaSite" id="ACOC_0000480401-mRNA-1">
    <property type="protein sequence ID" value="ACOC_0000480401-mRNA-1"/>
    <property type="gene ID" value="ACOC_0000480401"/>
</dbReference>
<protein>
    <submittedName>
        <fullName evidence="2 4">Uncharacterized protein</fullName>
    </submittedName>
</protein>
<feature type="compositionally biased region" description="Polar residues" evidence="1">
    <location>
        <begin position="40"/>
        <end position="50"/>
    </location>
</feature>
<evidence type="ECO:0000313" key="4">
    <source>
        <dbReference type="WBParaSite" id="ACOC_0000480401-mRNA-1"/>
    </source>
</evidence>
<reference evidence="4" key="1">
    <citation type="submission" date="2017-02" db="UniProtKB">
        <authorList>
            <consortium name="WormBaseParasite"/>
        </authorList>
    </citation>
    <scope>IDENTIFICATION</scope>
</reference>
<feature type="region of interest" description="Disordered" evidence="1">
    <location>
        <begin position="30"/>
        <end position="64"/>
    </location>
</feature>
<dbReference type="OrthoDB" id="5868621at2759"/>
<evidence type="ECO:0000256" key="1">
    <source>
        <dbReference type="SAM" id="MobiDB-lite"/>
    </source>
</evidence>
<reference evidence="2 3" key="2">
    <citation type="submission" date="2018-11" db="EMBL/GenBank/DDBJ databases">
        <authorList>
            <consortium name="Pathogen Informatics"/>
        </authorList>
    </citation>
    <scope>NUCLEOTIDE SEQUENCE [LARGE SCALE GENOMIC DNA]</scope>
    <source>
        <strain evidence="2 3">Costa Rica</strain>
    </source>
</reference>